<sequence>MQCVYAVAGELKLPDCPNSPKLETEIYFYIDENVLDEYSKKFVDSKINTWVEYSNLTLENSCIPITRKVTKVEYLSHIDSTWFQHVDVAKDLLKYHSAYEIPETNSSGVPIFKAILFSNAADSFKSQWCGVASASANYFVIGLNCYDSVMEHEIGHLSGANHDMKTVLEENPKFNVDSFVKNTFPHKNERYSFGATCSNRGTVMSYEKDIIPAYSSPDISVGGEVCGDQLSANNAQVLRNFAKKYASN</sequence>
<keyword evidence="2" id="KW-1185">Reference proteome</keyword>
<dbReference type="Proteomes" id="UP000092741">
    <property type="component" value="Chromosome 1"/>
</dbReference>
<dbReference type="EMBL" id="CP016345">
    <property type="protein sequence ID" value="ANQ13999.1"/>
    <property type="molecule type" value="Genomic_DNA"/>
</dbReference>
<accession>A0AAN1CWV4</accession>
<evidence type="ECO:0000313" key="2">
    <source>
        <dbReference type="Proteomes" id="UP000092741"/>
    </source>
</evidence>
<gene>
    <name evidence="1" type="ORF">BA890_06600</name>
</gene>
<reference evidence="1 2" key="1">
    <citation type="submission" date="2016-07" db="EMBL/GenBank/DDBJ databases">
        <title>Developing Vibrio natriegens as a novel, fast-growing host for biotechnology.</title>
        <authorList>
            <person name="Weinstock M.T."/>
            <person name="Hesek E.D."/>
            <person name="Wilson C.M."/>
            <person name="Gibson D.G."/>
        </authorList>
    </citation>
    <scope>NUCLEOTIDE SEQUENCE [LARGE SCALE GENOMIC DNA]</scope>
    <source>
        <strain evidence="1 2">ATCC 14048</strain>
    </source>
</reference>
<dbReference type="AlphaFoldDB" id="A0AAN1CWV4"/>
<proteinExistence type="predicted"/>
<name>A0AAN1CWV4_VIBNA</name>
<dbReference type="SUPFAM" id="SSF55486">
    <property type="entry name" value="Metalloproteases ('zincins'), catalytic domain"/>
    <property type="match status" value="1"/>
</dbReference>
<organism evidence="1 2">
    <name type="scientific">Vibrio natriegens NBRC 15636 = ATCC 14048 = DSM 759</name>
    <dbReference type="NCBI Taxonomy" id="1219067"/>
    <lineage>
        <taxon>Bacteria</taxon>
        <taxon>Pseudomonadati</taxon>
        <taxon>Pseudomonadota</taxon>
        <taxon>Gammaproteobacteria</taxon>
        <taxon>Vibrionales</taxon>
        <taxon>Vibrionaceae</taxon>
        <taxon>Vibrio</taxon>
    </lineage>
</organism>
<dbReference type="KEGG" id="vna:PN96_06750"/>
<evidence type="ECO:0000313" key="1">
    <source>
        <dbReference type="EMBL" id="ANQ13999.1"/>
    </source>
</evidence>
<protein>
    <submittedName>
        <fullName evidence="1">Uncharacterized protein</fullName>
    </submittedName>
</protein>